<accession>A0A6J5XIZ0</accession>
<dbReference type="AlphaFoldDB" id="A0A6J5XIZ0"/>
<dbReference type="Proteomes" id="UP000507245">
    <property type="component" value="Unassembled WGS sequence"/>
</dbReference>
<dbReference type="EMBL" id="CAEKKB010000006">
    <property type="protein sequence ID" value="CAB4312961.1"/>
    <property type="molecule type" value="Genomic_DNA"/>
</dbReference>
<proteinExistence type="predicted"/>
<protein>
    <submittedName>
        <fullName evidence="1">Uncharacterized protein</fullName>
    </submittedName>
</protein>
<evidence type="ECO:0000313" key="1">
    <source>
        <dbReference type="EMBL" id="CAB4312961.1"/>
    </source>
</evidence>
<evidence type="ECO:0000313" key="2">
    <source>
        <dbReference type="Proteomes" id="UP000507245"/>
    </source>
</evidence>
<dbReference type="OrthoDB" id="1663757at2759"/>
<reference evidence="2" key="1">
    <citation type="journal article" date="2020" name="Genome Biol.">
        <title>Gamete binning: chromosome-level and haplotype-resolved genome assembly enabled by high-throughput single-cell sequencing of gamete genomes.</title>
        <authorList>
            <person name="Campoy J.A."/>
            <person name="Sun H."/>
            <person name="Goel M."/>
            <person name="Jiao W.-B."/>
            <person name="Folz-Donahue K."/>
            <person name="Wang N."/>
            <person name="Rubio M."/>
            <person name="Liu C."/>
            <person name="Kukat C."/>
            <person name="Ruiz D."/>
            <person name="Huettel B."/>
            <person name="Schneeberger K."/>
        </authorList>
    </citation>
    <scope>NUCLEOTIDE SEQUENCE [LARGE SCALE GENOMIC DNA]</scope>
    <source>
        <strain evidence="2">cv. Rojo Pasion</strain>
    </source>
</reference>
<name>A0A6J5XIZ0_PRUAR</name>
<gene>
    <name evidence="1" type="ORF">ORAREDHAP_LOCUS35674</name>
</gene>
<sequence>MQMLPRLLGAMIQCFDWKVIDPDQKKMNGGDVVEVDERPGMTTPRAHDLVCVVVALLHFIIDYTENYN</sequence>
<keyword evidence="2" id="KW-1185">Reference proteome</keyword>
<organism evidence="1 2">
    <name type="scientific">Prunus armeniaca</name>
    <name type="common">Apricot</name>
    <name type="synonym">Armeniaca vulgaris</name>
    <dbReference type="NCBI Taxonomy" id="36596"/>
    <lineage>
        <taxon>Eukaryota</taxon>
        <taxon>Viridiplantae</taxon>
        <taxon>Streptophyta</taxon>
        <taxon>Embryophyta</taxon>
        <taxon>Tracheophyta</taxon>
        <taxon>Spermatophyta</taxon>
        <taxon>Magnoliopsida</taxon>
        <taxon>eudicotyledons</taxon>
        <taxon>Gunneridae</taxon>
        <taxon>Pentapetalae</taxon>
        <taxon>rosids</taxon>
        <taxon>fabids</taxon>
        <taxon>Rosales</taxon>
        <taxon>Rosaceae</taxon>
        <taxon>Amygdaloideae</taxon>
        <taxon>Amygdaleae</taxon>
        <taxon>Prunus</taxon>
    </lineage>
</organism>